<feature type="chain" id="PRO_5042255702" evidence="2">
    <location>
        <begin position="24"/>
        <end position="315"/>
    </location>
</feature>
<dbReference type="Gene3D" id="3.40.190.150">
    <property type="entry name" value="Bordetella uptake gene, domain 1"/>
    <property type="match status" value="1"/>
</dbReference>
<dbReference type="InterPro" id="IPR042100">
    <property type="entry name" value="Bug_dom1"/>
</dbReference>
<accession>A0AAE3T878</accession>
<keyword evidence="4" id="KW-1185">Reference proteome</keyword>
<evidence type="ECO:0000256" key="2">
    <source>
        <dbReference type="SAM" id="SignalP"/>
    </source>
</evidence>
<sequence length="315" mass="33300">MTRHLTMTAALCSAAMGATAVAAAECPEGYPSEPIEFVVGYAAGGGTDAIARRLASEIEQQQDWTIVVSNRPGAGGDVLMTALTDEEPDGYFLGVSSTNAVTIDPAANEGVDYTWEDFDYPATAMEVIFGLVALESAPYDDLEEFIDYARENGRATISTSAIHLENVVRQIGEHYGVTLIPVPGGGASDALQSALGGHVDATIQGSQHIQQIQAGNMVQLATLTNKRVPYAPDAKTLTEYGLDVVAGAHVLFALPKGVDPAIRTCLQQAIDEGMQSEGYAALMKNFNNEALNLGPEGAVAFIKKGAEYYDALYSE</sequence>
<gene>
    <name evidence="3" type="ORF">P1J78_06855</name>
</gene>
<dbReference type="PIRSF" id="PIRSF017082">
    <property type="entry name" value="YflP"/>
    <property type="match status" value="1"/>
</dbReference>
<evidence type="ECO:0000313" key="3">
    <source>
        <dbReference type="EMBL" id="MDF0600443.1"/>
    </source>
</evidence>
<evidence type="ECO:0000313" key="4">
    <source>
        <dbReference type="Proteomes" id="UP001220964"/>
    </source>
</evidence>
<name>A0AAE3T878_9RHOB</name>
<dbReference type="AlphaFoldDB" id="A0AAE3T878"/>
<dbReference type="RefSeq" id="WP_275566587.1">
    <property type="nucleotide sequence ID" value="NZ_JARGYC010000013.1"/>
</dbReference>
<dbReference type="Gene3D" id="3.40.190.10">
    <property type="entry name" value="Periplasmic binding protein-like II"/>
    <property type="match status" value="1"/>
</dbReference>
<keyword evidence="2" id="KW-0732">Signal</keyword>
<dbReference type="PANTHER" id="PTHR42928">
    <property type="entry name" value="TRICARBOXYLATE-BINDING PROTEIN"/>
    <property type="match status" value="1"/>
</dbReference>
<reference evidence="3" key="1">
    <citation type="submission" date="2023-03" db="EMBL/GenBank/DDBJ databases">
        <title>Multiphase analysis and comparison of six strains from genera Psychromarinibacter, Lutimaribacter, and Maritimibacter, including a novel species: Psychromarinibacter sediminicola sp. nov.</title>
        <authorList>
            <person name="Wang Y.-H."/>
            <person name="Ye M.-Q."/>
            <person name="Du Z.-J."/>
        </authorList>
    </citation>
    <scope>NUCLEOTIDE SEQUENCE</scope>
    <source>
        <strain evidence="3">C21-152</strain>
    </source>
</reference>
<proteinExistence type="inferred from homology"/>
<dbReference type="EMBL" id="JARGYC010000013">
    <property type="protein sequence ID" value="MDF0600443.1"/>
    <property type="molecule type" value="Genomic_DNA"/>
</dbReference>
<comment type="caution">
    <text evidence="3">The sequence shown here is derived from an EMBL/GenBank/DDBJ whole genome shotgun (WGS) entry which is preliminary data.</text>
</comment>
<dbReference type="SUPFAM" id="SSF53850">
    <property type="entry name" value="Periplasmic binding protein-like II"/>
    <property type="match status" value="1"/>
</dbReference>
<comment type="similarity">
    <text evidence="1">Belongs to the UPF0065 (bug) family.</text>
</comment>
<feature type="signal peptide" evidence="2">
    <location>
        <begin position="1"/>
        <end position="23"/>
    </location>
</feature>
<dbReference type="Pfam" id="PF03401">
    <property type="entry name" value="TctC"/>
    <property type="match status" value="1"/>
</dbReference>
<evidence type="ECO:0000256" key="1">
    <source>
        <dbReference type="ARBA" id="ARBA00006987"/>
    </source>
</evidence>
<dbReference type="PANTHER" id="PTHR42928:SF5">
    <property type="entry name" value="BLR1237 PROTEIN"/>
    <property type="match status" value="1"/>
</dbReference>
<dbReference type="Proteomes" id="UP001220964">
    <property type="component" value="Unassembled WGS sequence"/>
</dbReference>
<dbReference type="CDD" id="cd07012">
    <property type="entry name" value="PBP2_Bug_TTT"/>
    <property type="match status" value="1"/>
</dbReference>
<protein>
    <submittedName>
        <fullName evidence="3">Tripartite tricarboxylate transporter substrate binding protein</fullName>
    </submittedName>
</protein>
<organism evidence="3 4">
    <name type="scientific">Psychromarinibacter sediminicola</name>
    <dbReference type="NCBI Taxonomy" id="3033385"/>
    <lineage>
        <taxon>Bacteria</taxon>
        <taxon>Pseudomonadati</taxon>
        <taxon>Pseudomonadota</taxon>
        <taxon>Alphaproteobacteria</taxon>
        <taxon>Rhodobacterales</taxon>
        <taxon>Paracoccaceae</taxon>
        <taxon>Psychromarinibacter</taxon>
    </lineage>
</organism>
<dbReference type="InterPro" id="IPR005064">
    <property type="entry name" value="BUG"/>
</dbReference>